<accession>A0A7E4UR48</accession>
<dbReference type="AlphaFoldDB" id="A0A7E4UR48"/>
<dbReference type="GO" id="GO:0005524">
    <property type="term" value="F:ATP binding"/>
    <property type="evidence" value="ECO:0007669"/>
    <property type="project" value="InterPro"/>
</dbReference>
<proteinExistence type="predicted"/>
<dbReference type="InterPro" id="IPR036640">
    <property type="entry name" value="ABC1_TM_sf"/>
</dbReference>
<dbReference type="SUPFAM" id="SSF90123">
    <property type="entry name" value="ABC transporter transmembrane region"/>
    <property type="match status" value="1"/>
</dbReference>
<feature type="transmembrane region" description="Helical" evidence="4">
    <location>
        <begin position="93"/>
        <end position="114"/>
    </location>
</feature>
<name>A0A7E4UR48_PANRE</name>
<evidence type="ECO:0000313" key="6">
    <source>
        <dbReference type="WBParaSite" id="Pan_g11817.t1"/>
    </source>
</evidence>
<evidence type="ECO:0000313" key="5">
    <source>
        <dbReference type="Proteomes" id="UP000492821"/>
    </source>
</evidence>
<keyword evidence="1 4" id="KW-0812">Transmembrane</keyword>
<reference evidence="5" key="1">
    <citation type="journal article" date="2013" name="Genetics">
        <title>The draft genome and transcriptome of Panagrellus redivivus are shaped by the harsh demands of a free-living lifestyle.</title>
        <authorList>
            <person name="Srinivasan J."/>
            <person name="Dillman A.R."/>
            <person name="Macchietto M.G."/>
            <person name="Heikkinen L."/>
            <person name="Lakso M."/>
            <person name="Fracchia K.M."/>
            <person name="Antoshechkin I."/>
            <person name="Mortazavi A."/>
            <person name="Wong G."/>
            <person name="Sternberg P.W."/>
        </authorList>
    </citation>
    <scope>NUCLEOTIDE SEQUENCE [LARGE SCALE GENOMIC DNA]</scope>
    <source>
        <strain evidence="5">MT8872</strain>
    </source>
</reference>
<feature type="transmembrane region" description="Helical" evidence="4">
    <location>
        <begin position="148"/>
        <end position="167"/>
    </location>
</feature>
<organism evidence="5 6">
    <name type="scientific">Panagrellus redivivus</name>
    <name type="common">Microworm</name>
    <dbReference type="NCBI Taxonomy" id="6233"/>
    <lineage>
        <taxon>Eukaryota</taxon>
        <taxon>Metazoa</taxon>
        <taxon>Ecdysozoa</taxon>
        <taxon>Nematoda</taxon>
        <taxon>Chromadorea</taxon>
        <taxon>Rhabditida</taxon>
        <taxon>Tylenchina</taxon>
        <taxon>Panagrolaimomorpha</taxon>
        <taxon>Panagrolaimoidea</taxon>
        <taxon>Panagrolaimidae</taxon>
        <taxon>Panagrellus</taxon>
    </lineage>
</organism>
<dbReference type="WBParaSite" id="Pan_g11817.t1">
    <property type="protein sequence ID" value="Pan_g11817.t1"/>
    <property type="gene ID" value="Pan_g11817"/>
</dbReference>
<dbReference type="Gene3D" id="1.20.1560.10">
    <property type="entry name" value="ABC transporter type 1, transmembrane domain"/>
    <property type="match status" value="1"/>
</dbReference>
<reference evidence="6" key="2">
    <citation type="submission" date="2020-10" db="UniProtKB">
        <authorList>
            <consortium name="WormBaseParasite"/>
        </authorList>
    </citation>
    <scope>IDENTIFICATION</scope>
</reference>
<keyword evidence="3 4" id="KW-0472">Membrane</keyword>
<dbReference type="GO" id="GO:0016020">
    <property type="term" value="C:membrane"/>
    <property type="evidence" value="ECO:0007669"/>
    <property type="project" value="InterPro"/>
</dbReference>
<keyword evidence="5" id="KW-1185">Reference proteome</keyword>
<evidence type="ECO:0000256" key="4">
    <source>
        <dbReference type="SAM" id="Phobius"/>
    </source>
</evidence>
<dbReference type="Proteomes" id="UP000492821">
    <property type="component" value="Unassembled WGS sequence"/>
</dbReference>
<evidence type="ECO:0000256" key="1">
    <source>
        <dbReference type="ARBA" id="ARBA00022692"/>
    </source>
</evidence>
<evidence type="ECO:0000256" key="3">
    <source>
        <dbReference type="ARBA" id="ARBA00023136"/>
    </source>
</evidence>
<keyword evidence="2 4" id="KW-1133">Transmembrane helix</keyword>
<protein>
    <submittedName>
        <fullName evidence="6">ABC transmembrane type-1 domain-containing protein</fullName>
    </submittedName>
</protein>
<evidence type="ECO:0000256" key="2">
    <source>
        <dbReference type="ARBA" id="ARBA00022989"/>
    </source>
</evidence>
<sequence>MIAAMGVPLHCLKCGLLSLPTTSSTARTFCSIPRQSLLHRAAQLRIRRPTKAEFKRFVSNATSDKRPAIKLRDASWTEFMRLVRLAVPYKGRIGLGFVFLGLGSSIFLLTPHVLGKLIDEFDDSKKKREAAEQDKALKVARYFKEHPIALVALLVCGAGAICGRTYCMHTAGKCFFSTLNGVFTCEQLY</sequence>